<dbReference type="AlphaFoldDB" id="A0AB39XTU5"/>
<dbReference type="EMBL" id="CP165734">
    <property type="protein sequence ID" value="XDV60231.1"/>
    <property type="molecule type" value="Genomic_DNA"/>
</dbReference>
<reference evidence="2" key="1">
    <citation type="submission" date="2024-08" db="EMBL/GenBank/DDBJ databases">
        <authorList>
            <person name="Chaddad Z."/>
            <person name="Lamrabet M."/>
            <person name="Bouhnik O."/>
            <person name="Alami S."/>
            <person name="Wipf D."/>
            <person name="Courty P.E."/>
            <person name="Missbah El Idrissi M."/>
        </authorList>
    </citation>
    <scope>NUCLEOTIDE SEQUENCE</scope>
    <source>
        <strain evidence="2">LLZ17</strain>
    </source>
</reference>
<sequence>MPSRSAGIIAYRSRPAGLEVLLVHPGGPFWRNKDLGAWSIPKGEFADEGDAEATARREFFEELGVELTVPLVALGRVKQRGGKIVTAFAAEFDVDVGSIRSNMFDIEWPPRSGKRQSFPEVDRAEWFSLDEAREKINEGQRPLLGRLSQNMTAALTAAK</sequence>
<dbReference type="GO" id="GO:0004081">
    <property type="term" value="F:bis(5'-nucleosyl)-tetraphosphatase (asymmetrical) activity"/>
    <property type="evidence" value="ECO:0007669"/>
    <property type="project" value="TreeGrafter"/>
</dbReference>
<dbReference type="InterPro" id="IPR015797">
    <property type="entry name" value="NUDIX_hydrolase-like_dom_sf"/>
</dbReference>
<protein>
    <submittedName>
        <fullName evidence="2">NUDIX domain-containing protein</fullName>
    </submittedName>
</protein>
<name>A0AB39XTU5_9BRAD</name>
<dbReference type="CDD" id="cd04662">
    <property type="entry name" value="NUDIX_Hydrolase"/>
    <property type="match status" value="1"/>
</dbReference>
<accession>A0AB39XTU5</accession>
<dbReference type="PANTHER" id="PTHR21340:SF7">
    <property type="entry name" value="NUDIX HYDROLASE DOMAIN-CONTAINING PROTEIN"/>
    <property type="match status" value="1"/>
</dbReference>
<proteinExistence type="predicted"/>
<dbReference type="InterPro" id="IPR051325">
    <property type="entry name" value="Nudix_hydrolase_domain"/>
</dbReference>
<dbReference type="RefSeq" id="WP_369725595.1">
    <property type="nucleotide sequence ID" value="NZ_CP165734.1"/>
</dbReference>
<feature type="domain" description="Nudix hydrolase" evidence="1">
    <location>
        <begin position="1"/>
        <end position="149"/>
    </location>
</feature>
<dbReference type="Pfam" id="PF00293">
    <property type="entry name" value="NUDIX"/>
    <property type="match status" value="1"/>
</dbReference>
<dbReference type="InterPro" id="IPR000086">
    <property type="entry name" value="NUDIX_hydrolase_dom"/>
</dbReference>
<dbReference type="PROSITE" id="PS51462">
    <property type="entry name" value="NUDIX"/>
    <property type="match status" value="1"/>
</dbReference>
<evidence type="ECO:0000313" key="2">
    <source>
        <dbReference type="EMBL" id="XDV60231.1"/>
    </source>
</evidence>
<evidence type="ECO:0000259" key="1">
    <source>
        <dbReference type="PROSITE" id="PS51462"/>
    </source>
</evidence>
<dbReference type="Gene3D" id="3.90.79.10">
    <property type="entry name" value="Nucleoside Triphosphate Pyrophosphohydrolase"/>
    <property type="match status" value="1"/>
</dbReference>
<dbReference type="GO" id="GO:0006167">
    <property type="term" value="P:AMP biosynthetic process"/>
    <property type="evidence" value="ECO:0007669"/>
    <property type="project" value="TreeGrafter"/>
</dbReference>
<dbReference type="PANTHER" id="PTHR21340">
    <property type="entry name" value="DIADENOSINE 5,5-P1,P4-TETRAPHOSPHATE PYROPHOSPHOHYDROLASE MUTT"/>
    <property type="match status" value="1"/>
</dbReference>
<gene>
    <name evidence="2" type="ORF">AB8Z38_13255</name>
</gene>
<organism evidence="2">
    <name type="scientific">Bradyrhizobium sp. LLZ17</name>
    <dbReference type="NCBI Taxonomy" id="3239388"/>
    <lineage>
        <taxon>Bacteria</taxon>
        <taxon>Pseudomonadati</taxon>
        <taxon>Pseudomonadota</taxon>
        <taxon>Alphaproteobacteria</taxon>
        <taxon>Hyphomicrobiales</taxon>
        <taxon>Nitrobacteraceae</taxon>
        <taxon>Bradyrhizobium</taxon>
    </lineage>
</organism>
<dbReference type="SUPFAM" id="SSF55811">
    <property type="entry name" value="Nudix"/>
    <property type="match status" value="1"/>
</dbReference>
<dbReference type="GO" id="GO:0006754">
    <property type="term" value="P:ATP biosynthetic process"/>
    <property type="evidence" value="ECO:0007669"/>
    <property type="project" value="TreeGrafter"/>
</dbReference>